<dbReference type="AlphaFoldDB" id="A0A8K0CII6"/>
<dbReference type="EMBL" id="VTPC01089217">
    <property type="protein sequence ID" value="KAF2885902.1"/>
    <property type="molecule type" value="Genomic_DNA"/>
</dbReference>
<dbReference type="OrthoDB" id="10053513at2759"/>
<comment type="caution">
    <text evidence="1">The sequence shown here is derived from an EMBL/GenBank/DDBJ whole genome shotgun (WGS) entry which is preliminary data.</text>
</comment>
<name>A0A8K0CII6_IGNLU</name>
<gene>
    <name evidence="1" type="ORF">ILUMI_20269</name>
</gene>
<keyword evidence="2" id="KW-1185">Reference proteome</keyword>
<proteinExistence type="predicted"/>
<protein>
    <submittedName>
        <fullName evidence="1">Uncharacterized protein</fullName>
    </submittedName>
</protein>
<evidence type="ECO:0000313" key="1">
    <source>
        <dbReference type="EMBL" id="KAF2885902.1"/>
    </source>
</evidence>
<evidence type="ECO:0000313" key="2">
    <source>
        <dbReference type="Proteomes" id="UP000801492"/>
    </source>
</evidence>
<dbReference type="PANTHER" id="PTHR33053">
    <property type="entry name" value="PROTEIN, PUTATIVE-RELATED"/>
    <property type="match status" value="1"/>
</dbReference>
<sequence>MTKKTLSTGNYCHFGISSGLKNFLNRFPKFSSSFHKCSISLNIDGILLYNSTNTQLWPILCQIKNKSEDIQNQPFAVGIFCGNSKPSPLELCLEGLIKELAERARAYIKCIKSHSGYSSCEKCTEPGIYVDKRIILKNIFAPRRTVNRSYNKLMKTTI</sequence>
<organism evidence="1 2">
    <name type="scientific">Ignelater luminosus</name>
    <name type="common">Cucubano</name>
    <name type="synonym">Pyrophorus luminosus</name>
    <dbReference type="NCBI Taxonomy" id="2038154"/>
    <lineage>
        <taxon>Eukaryota</taxon>
        <taxon>Metazoa</taxon>
        <taxon>Ecdysozoa</taxon>
        <taxon>Arthropoda</taxon>
        <taxon>Hexapoda</taxon>
        <taxon>Insecta</taxon>
        <taxon>Pterygota</taxon>
        <taxon>Neoptera</taxon>
        <taxon>Endopterygota</taxon>
        <taxon>Coleoptera</taxon>
        <taxon>Polyphaga</taxon>
        <taxon>Elateriformia</taxon>
        <taxon>Elateroidea</taxon>
        <taxon>Elateridae</taxon>
        <taxon>Agrypninae</taxon>
        <taxon>Pyrophorini</taxon>
        <taxon>Ignelater</taxon>
    </lineage>
</organism>
<reference evidence="1" key="1">
    <citation type="submission" date="2019-08" db="EMBL/GenBank/DDBJ databases">
        <title>The genome of the North American firefly Photinus pyralis.</title>
        <authorList>
            <consortium name="Photinus pyralis genome working group"/>
            <person name="Fallon T.R."/>
            <person name="Sander Lower S.E."/>
            <person name="Weng J.-K."/>
        </authorList>
    </citation>
    <scope>NUCLEOTIDE SEQUENCE</scope>
    <source>
        <strain evidence="1">TRF0915ILg1</strain>
        <tissue evidence="1">Whole body</tissue>
    </source>
</reference>
<accession>A0A8K0CII6</accession>
<dbReference type="Proteomes" id="UP000801492">
    <property type="component" value="Unassembled WGS sequence"/>
</dbReference>